<dbReference type="EMBL" id="JBGBPQ010000028">
    <property type="protein sequence ID" value="KAL1496573.1"/>
    <property type="molecule type" value="Genomic_DNA"/>
</dbReference>
<sequence>MHDEPGEHPNFTELTTVVGARVAPGASQDDSGQHPASRPIPRDPDRRIMQAEPQDNELQAQTTWKRGTSASPFQIVKHPVGRWCRCAPPALTSACF</sequence>
<proteinExistence type="predicted"/>
<dbReference type="Proteomes" id="UP001515480">
    <property type="component" value="Unassembled WGS sequence"/>
</dbReference>
<dbReference type="AlphaFoldDB" id="A0AB34IF05"/>
<reference evidence="2 3" key="1">
    <citation type="journal article" date="2024" name="Science">
        <title>Giant polyketide synthase enzymes in the biosynthesis of giant marine polyether toxins.</title>
        <authorList>
            <person name="Fallon T.R."/>
            <person name="Shende V.V."/>
            <person name="Wierzbicki I.H."/>
            <person name="Pendleton A.L."/>
            <person name="Watervoot N.F."/>
            <person name="Auber R.P."/>
            <person name="Gonzalez D.J."/>
            <person name="Wisecaver J.H."/>
            <person name="Moore B.S."/>
        </authorList>
    </citation>
    <scope>NUCLEOTIDE SEQUENCE [LARGE SCALE GENOMIC DNA]</scope>
    <source>
        <strain evidence="2 3">12B1</strain>
    </source>
</reference>
<name>A0AB34IF05_PRYPA</name>
<feature type="region of interest" description="Disordered" evidence="1">
    <location>
        <begin position="1"/>
        <end position="47"/>
    </location>
</feature>
<keyword evidence="3" id="KW-1185">Reference proteome</keyword>
<evidence type="ECO:0000313" key="3">
    <source>
        <dbReference type="Proteomes" id="UP001515480"/>
    </source>
</evidence>
<evidence type="ECO:0000256" key="1">
    <source>
        <dbReference type="SAM" id="MobiDB-lite"/>
    </source>
</evidence>
<comment type="caution">
    <text evidence="2">The sequence shown here is derived from an EMBL/GenBank/DDBJ whole genome shotgun (WGS) entry which is preliminary data.</text>
</comment>
<evidence type="ECO:0000313" key="2">
    <source>
        <dbReference type="EMBL" id="KAL1496573.1"/>
    </source>
</evidence>
<protein>
    <submittedName>
        <fullName evidence="2">Uncharacterized protein</fullName>
    </submittedName>
</protein>
<accession>A0AB34IF05</accession>
<gene>
    <name evidence="2" type="ORF">AB1Y20_014178</name>
</gene>
<organism evidence="2 3">
    <name type="scientific">Prymnesium parvum</name>
    <name type="common">Toxic golden alga</name>
    <dbReference type="NCBI Taxonomy" id="97485"/>
    <lineage>
        <taxon>Eukaryota</taxon>
        <taxon>Haptista</taxon>
        <taxon>Haptophyta</taxon>
        <taxon>Prymnesiophyceae</taxon>
        <taxon>Prymnesiales</taxon>
        <taxon>Prymnesiaceae</taxon>
        <taxon>Prymnesium</taxon>
    </lineage>
</organism>